<evidence type="ECO:0000256" key="1">
    <source>
        <dbReference type="ARBA" id="ARBA00022741"/>
    </source>
</evidence>
<reference evidence="4 6" key="1">
    <citation type="submission" date="2017-02" db="EMBL/GenBank/DDBJ databases">
        <authorList>
            <person name="Peterson S.W."/>
        </authorList>
    </citation>
    <scope>NUCLEOTIDE SEQUENCE [LARGE SCALE GENOMIC DNA]</scope>
    <source>
        <strain evidence="4 6">2B3F</strain>
    </source>
</reference>
<dbReference type="InterPro" id="IPR015854">
    <property type="entry name" value="ABC_transpr_LolD-like"/>
</dbReference>
<dbReference type="SMART" id="SM00382">
    <property type="entry name" value="AAA"/>
    <property type="match status" value="1"/>
</dbReference>
<feature type="domain" description="ABC transporter" evidence="3">
    <location>
        <begin position="10"/>
        <end position="230"/>
    </location>
</feature>
<dbReference type="InterPro" id="IPR003593">
    <property type="entry name" value="AAA+_ATPase"/>
</dbReference>
<organism evidence="4 6">
    <name type="scientific">Micrococcus lylae</name>
    <dbReference type="NCBI Taxonomy" id="1273"/>
    <lineage>
        <taxon>Bacteria</taxon>
        <taxon>Bacillati</taxon>
        <taxon>Actinomycetota</taxon>
        <taxon>Actinomycetes</taxon>
        <taxon>Micrococcales</taxon>
        <taxon>Micrococcaceae</taxon>
        <taxon>Micrococcus</taxon>
    </lineage>
</organism>
<sequence>MTAIAPVLTLDRVQVGYRSPDGGTRVLIEGLDLSLHPGEIVGLWGRSGTGKSSLIRHLAGLTIPLAGRIRYRSPDGGLDGDLGGFAAEALARYRREHLGYVDQSCELIGELSALDNAAIWVHGGPVAGSPRDALDTVRTQLERLGLGHRLGAPASRLSGGEAQRVAIVRALAKHPHLVVADEPTGHLDATTAREVIALLREHAQAGSAILVASHDPLVHATVDRAVRVGED</sequence>
<dbReference type="AlphaFoldDB" id="A0A1R4JZ93"/>
<evidence type="ECO:0000313" key="6">
    <source>
        <dbReference type="Proteomes" id="UP000196230"/>
    </source>
</evidence>
<evidence type="ECO:0000259" key="3">
    <source>
        <dbReference type="PROSITE" id="PS50893"/>
    </source>
</evidence>
<evidence type="ECO:0000313" key="4">
    <source>
        <dbReference type="EMBL" id="SJN37115.1"/>
    </source>
</evidence>
<dbReference type="Proteomes" id="UP000297477">
    <property type="component" value="Unassembled WGS sequence"/>
</dbReference>
<dbReference type="SUPFAM" id="SSF52540">
    <property type="entry name" value="P-loop containing nucleoside triphosphate hydrolases"/>
    <property type="match status" value="1"/>
</dbReference>
<dbReference type="InterPro" id="IPR027417">
    <property type="entry name" value="P-loop_NTPase"/>
</dbReference>
<dbReference type="RefSeq" id="WP_067189709.1">
    <property type="nucleotide sequence ID" value="NZ_CP126965.1"/>
</dbReference>
<dbReference type="GO" id="GO:0005524">
    <property type="term" value="F:ATP binding"/>
    <property type="evidence" value="ECO:0007669"/>
    <property type="project" value="UniProtKB-KW"/>
</dbReference>
<dbReference type="EMBL" id="SPKT01000011">
    <property type="protein sequence ID" value="TFH99102.1"/>
    <property type="molecule type" value="Genomic_DNA"/>
</dbReference>
<dbReference type="InterPro" id="IPR003439">
    <property type="entry name" value="ABC_transporter-like_ATP-bd"/>
</dbReference>
<keyword evidence="7" id="KW-1185">Reference proteome</keyword>
<evidence type="ECO:0000256" key="2">
    <source>
        <dbReference type="ARBA" id="ARBA00022840"/>
    </source>
</evidence>
<name>A0A1R4JZ93_9MICC</name>
<dbReference type="OrthoDB" id="9778572at2"/>
<dbReference type="GO" id="GO:0005886">
    <property type="term" value="C:plasma membrane"/>
    <property type="evidence" value="ECO:0007669"/>
    <property type="project" value="TreeGrafter"/>
</dbReference>
<dbReference type="EMBL" id="FUKP01000073">
    <property type="protein sequence ID" value="SJN37115.1"/>
    <property type="molecule type" value="Genomic_DNA"/>
</dbReference>
<evidence type="ECO:0000313" key="5">
    <source>
        <dbReference type="EMBL" id="TFH99102.1"/>
    </source>
</evidence>
<dbReference type="Gene3D" id="3.40.50.300">
    <property type="entry name" value="P-loop containing nucleotide triphosphate hydrolases"/>
    <property type="match status" value="1"/>
</dbReference>
<dbReference type="GO" id="GO:0022857">
    <property type="term" value="F:transmembrane transporter activity"/>
    <property type="evidence" value="ECO:0007669"/>
    <property type="project" value="TreeGrafter"/>
</dbReference>
<dbReference type="PROSITE" id="PS00211">
    <property type="entry name" value="ABC_TRANSPORTER_1"/>
    <property type="match status" value="1"/>
</dbReference>
<dbReference type="Pfam" id="PF00005">
    <property type="entry name" value="ABC_tran"/>
    <property type="match status" value="1"/>
</dbReference>
<keyword evidence="2 4" id="KW-0067">ATP-binding</keyword>
<accession>A0A1R4JZ93</accession>
<gene>
    <name evidence="5" type="ORF">E4A49_06745</name>
    <name evidence="4" type="ORF">FM125_11390</name>
</gene>
<dbReference type="InterPro" id="IPR017871">
    <property type="entry name" value="ABC_transporter-like_CS"/>
</dbReference>
<protein>
    <submittedName>
        <fullName evidence="5">ATP-binding cassette domain-containing protein</fullName>
    </submittedName>
    <submittedName>
        <fullName evidence="4">Lipoprotein releasing system ATP-binding protein LolD</fullName>
    </submittedName>
</protein>
<dbReference type="PANTHER" id="PTHR24220">
    <property type="entry name" value="IMPORT ATP-BINDING PROTEIN"/>
    <property type="match status" value="1"/>
</dbReference>
<dbReference type="Proteomes" id="UP000196230">
    <property type="component" value="Unassembled WGS sequence"/>
</dbReference>
<keyword evidence="1" id="KW-0547">Nucleotide-binding</keyword>
<dbReference type="PROSITE" id="PS50893">
    <property type="entry name" value="ABC_TRANSPORTER_2"/>
    <property type="match status" value="1"/>
</dbReference>
<keyword evidence="4" id="KW-0449">Lipoprotein</keyword>
<dbReference type="GO" id="GO:0016887">
    <property type="term" value="F:ATP hydrolysis activity"/>
    <property type="evidence" value="ECO:0007669"/>
    <property type="project" value="InterPro"/>
</dbReference>
<reference evidence="5 7" key="2">
    <citation type="submission" date="2019-03" db="EMBL/GenBank/DDBJ databases">
        <title>Reclassification of Micrococcus aloeverae and Micrococcus yunnanensis as later heterotypic synonyms of Micrococcus luteus.</title>
        <authorList>
            <person name="Huang C.-H."/>
        </authorList>
    </citation>
    <scope>NUCLEOTIDE SEQUENCE [LARGE SCALE GENOMIC DNA]</scope>
    <source>
        <strain evidence="5 7">BCRC 12151</strain>
    </source>
</reference>
<proteinExistence type="predicted"/>
<evidence type="ECO:0000313" key="7">
    <source>
        <dbReference type="Proteomes" id="UP000297477"/>
    </source>
</evidence>